<organism evidence="2">
    <name type="scientific">Bracon brevicornis</name>
    <dbReference type="NCBI Taxonomy" id="1563983"/>
    <lineage>
        <taxon>Eukaryota</taxon>
        <taxon>Metazoa</taxon>
        <taxon>Ecdysozoa</taxon>
        <taxon>Arthropoda</taxon>
        <taxon>Hexapoda</taxon>
        <taxon>Insecta</taxon>
        <taxon>Pterygota</taxon>
        <taxon>Neoptera</taxon>
        <taxon>Endopterygota</taxon>
        <taxon>Hymenoptera</taxon>
        <taxon>Apocrita</taxon>
        <taxon>Ichneumonoidea</taxon>
        <taxon>Braconidae</taxon>
        <taxon>Braconinae</taxon>
        <taxon>Bracon</taxon>
    </lineage>
</organism>
<reference evidence="2" key="1">
    <citation type="submission" date="2020-07" db="EMBL/GenBank/DDBJ databases">
        <authorList>
            <person name="Ferguson B K."/>
        </authorList>
    </citation>
    <scope>NUCLEOTIDE SEQUENCE</scope>
    <source>
        <strain evidence="2">L06</strain>
    </source>
</reference>
<feature type="compositionally biased region" description="Basic residues" evidence="1">
    <location>
        <begin position="130"/>
        <end position="140"/>
    </location>
</feature>
<proteinExistence type="predicted"/>
<protein>
    <submittedName>
        <fullName evidence="2">Uncharacterized protein</fullName>
    </submittedName>
</protein>
<feature type="compositionally biased region" description="Basic residues" evidence="1">
    <location>
        <begin position="328"/>
        <end position="354"/>
    </location>
</feature>
<dbReference type="EMBL" id="CADCXW020000348">
    <property type="protein sequence ID" value="CAD1582872.1"/>
    <property type="molecule type" value="Genomic_DNA"/>
</dbReference>
<evidence type="ECO:0000313" key="2">
    <source>
        <dbReference type="EMBL" id="CAD1582872.1"/>
    </source>
</evidence>
<accession>A0A6V7M371</accession>
<dbReference type="AlphaFoldDB" id="A0A6V7M371"/>
<feature type="compositionally biased region" description="Polar residues" evidence="1">
    <location>
        <begin position="93"/>
        <end position="106"/>
    </location>
</feature>
<name>A0A6V7M371_9HYME</name>
<feature type="compositionally biased region" description="Basic residues" evidence="1">
    <location>
        <begin position="107"/>
        <end position="117"/>
    </location>
</feature>
<evidence type="ECO:0000256" key="1">
    <source>
        <dbReference type="SAM" id="MobiDB-lite"/>
    </source>
</evidence>
<gene>
    <name evidence="2" type="ORF">BBRV_LOCUS122559</name>
</gene>
<sequence>MDVGNIISIIIPESPDTNINIDQLTSDFKRQLERIRKQSRVNKLEHGLVTLKNVLPEMSKEEKKKTLPLIRRVLQTRRVMNSTKESQPKKNQRNQPTRRSPQPKNNGKTKKPANKSKRPSENRRNNGKQGTRKQKPKKNPKPPEITTDNNDNDYFYVKEMNTDMNFERSWEKSDINRPNRRAQFPCSETTDDEYKVRNTKEIRDFDGPRKNIIKIDEPKGVVSYPMDAGDVIDFDEMKGYERILVTEETPVINSTEENTVFKGKSEETEFEEVSVVNVPFPAGLEAIPRMGRQFVNVNDQNIEIRMQRSVDDNFLGRKVTRRPIPYRPRSKKRGEKGRKKKKSKGQGRGSKKPWKGYPGPLNKTFGDKKAF</sequence>
<feature type="region of interest" description="Disordered" evidence="1">
    <location>
        <begin position="60"/>
        <end position="153"/>
    </location>
</feature>
<feature type="region of interest" description="Disordered" evidence="1">
    <location>
        <begin position="314"/>
        <end position="371"/>
    </location>
</feature>